<organism evidence="5 6">
    <name type="scientific">Parasutterella excrementihominis</name>
    <dbReference type="NCBI Taxonomy" id="487175"/>
    <lineage>
        <taxon>Bacteria</taxon>
        <taxon>Pseudomonadati</taxon>
        <taxon>Pseudomonadota</taxon>
        <taxon>Betaproteobacteria</taxon>
        <taxon>Burkholderiales</taxon>
        <taxon>Sutterellaceae</taxon>
        <taxon>Parasutterella</taxon>
    </lineage>
</organism>
<dbReference type="Gene3D" id="3.40.190.10">
    <property type="entry name" value="Periplasmic binding protein-like II"/>
    <property type="match status" value="1"/>
</dbReference>
<dbReference type="SUPFAM" id="SSF53850">
    <property type="entry name" value="Periplasmic binding protein-like II"/>
    <property type="match status" value="1"/>
</dbReference>
<gene>
    <name evidence="5" type="ORF">GMD42_10435</name>
</gene>
<dbReference type="InterPro" id="IPR030678">
    <property type="entry name" value="Peptide/Ni-bd"/>
</dbReference>
<feature type="domain" description="Solute-binding protein family 5" evidence="4">
    <location>
        <begin position="53"/>
        <end position="429"/>
    </location>
</feature>
<dbReference type="PANTHER" id="PTHR30290:SF9">
    <property type="entry name" value="OLIGOPEPTIDE-BINDING PROTEIN APPA"/>
    <property type="match status" value="1"/>
</dbReference>
<dbReference type="Proteomes" id="UP000462362">
    <property type="component" value="Unassembled WGS sequence"/>
</dbReference>
<name>A0A6I3S3Q0_9BURK</name>
<dbReference type="GO" id="GO:0043190">
    <property type="term" value="C:ATP-binding cassette (ABC) transporter complex"/>
    <property type="evidence" value="ECO:0007669"/>
    <property type="project" value="InterPro"/>
</dbReference>
<evidence type="ECO:0000313" key="5">
    <source>
        <dbReference type="EMBL" id="MTU44018.1"/>
    </source>
</evidence>
<protein>
    <submittedName>
        <fullName evidence="5">ABC transporter substrate-binding protein</fullName>
    </submittedName>
</protein>
<dbReference type="GO" id="GO:0015833">
    <property type="term" value="P:peptide transport"/>
    <property type="evidence" value="ECO:0007669"/>
    <property type="project" value="TreeGrafter"/>
</dbReference>
<accession>A0A6I3S3Q0</accession>
<sequence length="517" mass="57157">MGIGISSGAYAATFKWASQGDILTFDPHAQNEAFNNTANSYVYEALVNLNKGKVTPSLAESWTSVPEGFVFKLRKGVKFHEGETLTAEDVAFSINRALHPISQFKTFTAGILGAEALPNGDVLIKTINHSPVLLNQLAYLRILNKAWAEKHGATAPQNFVAKEEAYAAKHANGTGPFKLQSREVDIKTVFVENPDWWNKANKVGNVTEGIYTPIKSAATRMAALLSGEVDFVPDPATQDIQRLKNNSKVKLQSGPELRVLMISLDQMRDESPYVFVDGKKTDKNPFKDIRVRQALYQAIDIKTLQRAVMRGFSIPNGTIVSSETNGWSAKAADRLPYDPQAAKKLLAEAGYPNGFEFTLDCPNNRYINDEAIGKALAGMWAKIGVKVKVNAIPRANYFPKVLRYDSSVGMVGWGASTQDALFPLQSLVETVDVKKGNGLSNIGRVSDPELDALIEKIKEEENFDKRNELIEQALLRVNKNIYVLPLHTQVINWALKKNIDAPLRADDRLELDKVVVK</sequence>
<reference evidence="5 6" key="1">
    <citation type="journal article" date="2019" name="Nat. Med.">
        <title>A library of human gut bacterial isolates paired with longitudinal multiomics data enables mechanistic microbiome research.</title>
        <authorList>
            <person name="Poyet M."/>
            <person name="Groussin M."/>
            <person name="Gibbons S.M."/>
            <person name="Avila-Pacheco J."/>
            <person name="Jiang X."/>
            <person name="Kearney S.M."/>
            <person name="Perrotta A.R."/>
            <person name="Berdy B."/>
            <person name="Zhao S."/>
            <person name="Lieberman T.D."/>
            <person name="Swanson P.K."/>
            <person name="Smith M."/>
            <person name="Roesemann S."/>
            <person name="Alexander J.E."/>
            <person name="Rich S.A."/>
            <person name="Livny J."/>
            <person name="Vlamakis H."/>
            <person name="Clish C."/>
            <person name="Bullock K."/>
            <person name="Deik A."/>
            <person name="Scott J."/>
            <person name="Pierce K.A."/>
            <person name="Xavier R.J."/>
            <person name="Alm E.J."/>
        </authorList>
    </citation>
    <scope>NUCLEOTIDE SEQUENCE [LARGE SCALE GENOMIC DNA]</scope>
    <source>
        <strain evidence="5 6">BIOML-A2</strain>
    </source>
</reference>
<dbReference type="PANTHER" id="PTHR30290">
    <property type="entry name" value="PERIPLASMIC BINDING COMPONENT OF ABC TRANSPORTER"/>
    <property type="match status" value="1"/>
</dbReference>
<dbReference type="InterPro" id="IPR039424">
    <property type="entry name" value="SBP_5"/>
</dbReference>
<evidence type="ECO:0000313" key="6">
    <source>
        <dbReference type="Proteomes" id="UP000462362"/>
    </source>
</evidence>
<dbReference type="GO" id="GO:1904680">
    <property type="term" value="F:peptide transmembrane transporter activity"/>
    <property type="evidence" value="ECO:0007669"/>
    <property type="project" value="TreeGrafter"/>
</dbReference>
<dbReference type="Gene3D" id="3.10.105.10">
    <property type="entry name" value="Dipeptide-binding Protein, Domain 3"/>
    <property type="match status" value="1"/>
</dbReference>
<comment type="similarity">
    <text evidence="1">Belongs to the bacterial solute-binding protein 5 family.</text>
</comment>
<evidence type="ECO:0000256" key="1">
    <source>
        <dbReference type="ARBA" id="ARBA00005695"/>
    </source>
</evidence>
<dbReference type="EMBL" id="WNCL01000040">
    <property type="protein sequence ID" value="MTU44018.1"/>
    <property type="molecule type" value="Genomic_DNA"/>
</dbReference>
<dbReference type="Pfam" id="PF00496">
    <property type="entry name" value="SBP_bac_5"/>
    <property type="match status" value="1"/>
</dbReference>
<evidence type="ECO:0000256" key="3">
    <source>
        <dbReference type="ARBA" id="ARBA00022729"/>
    </source>
</evidence>
<dbReference type="InterPro" id="IPR000914">
    <property type="entry name" value="SBP_5_dom"/>
</dbReference>
<dbReference type="CDD" id="cd08498">
    <property type="entry name" value="PBP2_NikA_DppA_OppA_like_2"/>
    <property type="match status" value="1"/>
</dbReference>
<dbReference type="AlphaFoldDB" id="A0A6I3S3Q0"/>
<dbReference type="GO" id="GO:0030288">
    <property type="term" value="C:outer membrane-bounded periplasmic space"/>
    <property type="evidence" value="ECO:0007669"/>
    <property type="project" value="UniProtKB-ARBA"/>
</dbReference>
<dbReference type="PIRSF" id="PIRSF002741">
    <property type="entry name" value="MppA"/>
    <property type="match status" value="1"/>
</dbReference>
<keyword evidence="2" id="KW-0813">Transport</keyword>
<comment type="caution">
    <text evidence="5">The sequence shown here is derived from an EMBL/GenBank/DDBJ whole genome shotgun (WGS) entry which is preliminary data.</text>
</comment>
<evidence type="ECO:0000256" key="2">
    <source>
        <dbReference type="ARBA" id="ARBA00022448"/>
    </source>
</evidence>
<evidence type="ECO:0000259" key="4">
    <source>
        <dbReference type="Pfam" id="PF00496"/>
    </source>
</evidence>
<proteinExistence type="inferred from homology"/>
<keyword evidence="3" id="KW-0732">Signal</keyword>